<gene>
    <name evidence="2" type="ORF">C483_12223</name>
</gene>
<protein>
    <recommendedName>
        <fullName evidence="1">C2H2-type domain-containing protein</fullName>
    </recommendedName>
</protein>
<dbReference type="PATRIC" id="fig|1227493.4.peg.2446"/>
<evidence type="ECO:0000259" key="1">
    <source>
        <dbReference type="PROSITE" id="PS00028"/>
    </source>
</evidence>
<organism evidence="2 3">
    <name type="scientific">Natrialba hulunbeirensis JCM 10989</name>
    <dbReference type="NCBI Taxonomy" id="1227493"/>
    <lineage>
        <taxon>Archaea</taxon>
        <taxon>Methanobacteriati</taxon>
        <taxon>Methanobacteriota</taxon>
        <taxon>Stenosarchaea group</taxon>
        <taxon>Halobacteria</taxon>
        <taxon>Halobacteriales</taxon>
        <taxon>Natrialbaceae</taxon>
        <taxon>Natrialba</taxon>
    </lineage>
</organism>
<name>L9ZUV7_9EURY</name>
<feature type="domain" description="C2H2-type" evidence="1">
    <location>
        <begin position="9"/>
        <end position="30"/>
    </location>
</feature>
<dbReference type="AlphaFoldDB" id="L9ZUV7"/>
<proteinExistence type="predicted"/>
<accession>L9ZUV7</accession>
<reference evidence="2 3" key="1">
    <citation type="journal article" date="2014" name="PLoS Genet.">
        <title>Phylogenetically driven sequencing of extremely halophilic archaea reveals strategies for static and dynamic osmo-response.</title>
        <authorList>
            <person name="Becker E.A."/>
            <person name="Seitzer P.M."/>
            <person name="Tritt A."/>
            <person name="Larsen D."/>
            <person name="Krusor M."/>
            <person name="Yao A.I."/>
            <person name="Wu D."/>
            <person name="Madern D."/>
            <person name="Eisen J.A."/>
            <person name="Darling A.E."/>
            <person name="Facciotti M.T."/>
        </authorList>
    </citation>
    <scope>NUCLEOTIDE SEQUENCE [LARGE SCALE GENOMIC DNA]</scope>
    <source>
        <strain evidence="2 3">JCM 10989</strain>
    </source>
</reference>
<dbReference type="EMBL" id="AOIM01000035">
    <property type="protein sequence ID" value="ELY90275.1"/>
    <property type="molecule type" value="Genomic_DNA"/>
</dbReference>
<evidence type="ECO:0000313" key="2">
    <source>
        <dbReference type="EMBL" id="ELY90275.1"/>
    </source>
</evidence>
<dbReference type="Proteomes" id="UP000011519">
    <property type="component" value="Unassembled WGS sequence"/>
</dbReference>
<dbReference type="PROSITE" id="PS00028">
    <property type="entry name" value="ZINC_FINGER_C2H2_1"/>
    <property type="match status" value="1"/>
</dbReference>
<evidence type="ECO:0000313" key="3">
    <source>
        <dbReference type="Proteomes" id="UP000011519"/>
    </source>
</evidence>
<keyword evidence="3" id="KW-1185">Reference proteome</keyword>
<dbReference type="OrthoDB" id="182160at2157"/>
<comment type="caution">
    <text evidence="2">The sequence shown here is derived from an EMBL/GenBank/DDBJ whole genome shotgun (WGS) entry which is preliminary data.</text>
</comment>
<dbReference type="RefSeq" id="WP_006653622.1">
    <property type="nucleotide sequence ID" value="NZ_AOIM01000035.1"/>
</dbReference>
<dbReference type="STRING" id="1227493.C483_12223"/>
<sequence>MATRSPVYCHLCNEEIDTDDTLEHHLVYSHKPRELATRLVAEWEAEELGDAV</sequence>
<dbReference type="InterPro" id="IPR013087">
    <property type="entry name" value="Znf_C2H2_type"/>
</dbReference>